<dbReference type="GO" id="GO:0003700">
    <property type="term" value="F:DNA-binding transcription factor activity"/>
    <property type="evidence" value="ECO:0007669"/>
    <property type="project" value="InterPro"/>
</dbReference>
<feature type="domain" description="HTH lysR-type" evidence="5">
    <location>
        <begin position="2"/>
        <end position="59"/>
    </location>
</feature>
<dbReference type="FunFam" id="1.10.10.10:FF:000001">
    <property type="entry name" value="LysR family transcriptional regulator"/>
    <property type="match status" value="1"/>
</dbReference>
<dbReference type="Proteomes" id="UP000189818">
    <property type="component" value="Unassembled WGS sequence"/>
</dbReference>
<keyword evidence="3 6" id="KW-0238">DNA-binding</keyword>
<dbReference type="SUPFAM" id="SSF53850">
    <property type="entry name" value="Periplasmic binding protein-like II"/>
    <property type="match status" value="1"/>
</dbReference>
<evidence type="ECO:0000256" key="2">
    <source>
        <dbReference type="ARBA" id="ARBA00023015"/>
    </source>
</evidence>
<dbReference type="RefSeq" id="WP_079649041.1">
    <property type="nucleotide sequence ID" value="NZ_FUYM01000006.1"/>
</dbReference>
<organism evidence="6 7">
    <name type="scientific">Rhizorhabdus histidinilytica</name>
    <dbReference type="NCBI Taxonomy" id="439228"/>
    <lineage>
        <taxon>Bacteria</taxon>
        <taxon>Pseudomonadati</taxon>
        <taxon>Pseudomonadota</taxon>
        <taxon>Alphaproteobacteria</taxon>
        <taxon>Sphingomonadales</taxon>
        <taxon>Sphingomonadaceae</taxon>
        <taxon>Rhizorhabdus</taxon>
    </lineage>
</organism>
<dbReference type="PROSITE" id="PS50931">
    <property type="entry name" value="HTH_LYSR"/>
    <property type="match status" value="1"/>
</dbReference>
<keyword evidence="2" id="KW-0805">Transcription regulation</keyword>
<evidence type="ECO:0000313" key="6">
    <source>
        <dbReference type="EMBL" id="SKB80806.1"/>
    </source>
</evidence>
<comment type="similarity">
    <text evidence="1">Belongs to the LysR transcriptional regulatory family.</text>
</comment>
<keyword evidence="7" id="KW-1185">Reference proteome</keyword>
<name>A0A1T5EAC0_9SPHN</name>
<evidence type="ECO:0000256" key="1">
    <source>
        <dbReference type="ARBA" id="ARBA00009437"/>
    </source>
</evidence>
<dbReference type="Gene3D" id="3.40.190.10">
    <property type="entry name" value="Periplasmic binding protein-like II"/>
    <property type="match status" value="2"/>
</dbReference>
<proteinExistence type="inferred from homology"/>
<dbReference type="InterPro" id="IPR000847">
    <property type="entry name" value="LysR_HTH_N"/>
</dbReference>
<dbReference type="AlphaFoldDB" id="A0A1T5EAC0"/>
<evidence type="ECO:0000313" key="7">
    <source>
        <dbReference type="Proteomes" id="UP000189818"/>
    </source>
</evidence>
<dbReference type="GO" id="GO:0003677">
    <property type="term" value="F:DNA binding"/>
    <property type="evidence" value="ECO:0007669"/>
    <property type="project" value="UniProtKB-KW"/>
</dbReference>
<dbReference type="SUPFAM" id="SSF46785">
    <property type="entry name" value="Winged helix' DNA-binding domain"/>
    <property type="match status" value="1"/>
</dbReference>
<dbReference type="InterPro" id="IPR005119">
    <property type="entry name" value="LysR_subst-bd"/>
</dbReference>
<dbReference type="Pfam" id="PF00126">
    <property type="entry name" value="HTH_1"/>
    <property type="match status" value="1"/>
</dbReference>
<sequence>MLDPRLLRAFVAIADHRSFTSAAAALNMTQSTISQQLARLEQGVGRALIDRAARPVLPTPAGERLLGHARRILALHAEAERLLTDPAGTHPVRIGMPDDIATHAMTGALAAFAGQHRDIRLDVTIGLSRELTRRYHGGELDIVVVKEARPGPDHRISFAEPMAWYEGSAAPDWPDPIPLVAFPAGGLYRDEMFARIEREGRRWYVALTSSSLSSVLVAVETGMGISLLPCRSTLGRDLRIHAPLGRERPMAVSLYGWETAGPIGELADRMIAVLAGRDGATTE</sequence>
<dbReference type="InterPro" id="IPR036390">
    <property type="entry name" value="WH_DNA-bd_sf"/>
</dbReference>
<dbReference type="STRING" id="439228.SAMN06295920_106307"/>
<keyword evidence="4" id="KW-0804">Transcription</keyword>
<dbReference type="InterPro" id="IPR050176">
    <property type="entry name" value="LTTR"/>
</dbReference>
<gene>
    <name evidence="6" type="ORF">SAMN06295920_106307</name>
</gene>
<accession>A0A1T5EAC0</accession>
<evidence type="ECO:0000256" key="4">
    <source>
        <dbReference type="ARBA" id="ARBA00023163"/>
    </source>
</evidence>
<dbReference type="EMBL" id="FUYM01000006">
    <property type="protein sequence ID" value="SKB80806.1"/>
    <property type="molecule type" value="Genomic_DNA"/>
</dbReference>
<evidence type="ECO:0000259" key="5">
    <source>
        <dbReference type="PROSITE" id="PS50931"/>
    </source>
</evidence>
<dbReference type="PANTHER" id="PTHR30579:SF7">
    <property type="entry name" value="HTH-TYPE TRANSCRIPTIONAL REGULATOR LRHA-RELATED"/>
    <property type="match status" value="1"/>
</dbReference>
<evidence type="ECO:0000256" key="3">
    <source>
        <dbReference type="ARBA" id="ARBA00023125"/>
    </source>
</evidence>
<dbReference type="Gene3D" id="1.10.10.10">
    <property type="entry name" value="Winged helix-like DNA-binding domain superfamily/Winged helix DNA-binding domain"/>
    <property type="match status" value="1"/>
</dbReference>
<dbReference type="PANTHER" id="PTHR30579">
    <property type="entry name" value="TRANSCRIPTIONAL REGULATOR"/>
    <property type="match status" value="1"/>
</dbReference>
<dbReference type="InterPro" id="IPR036388">
    <property type="entry name" value="WH-like_DNA-bd_sf"/>
</dbReference>
<reference evidence="7" key="1">
    <citation type="submission" date="2017-02" db="EMBL/GenBank/DDBJ databases">
        <authorList>
            <person name="Varghese N."/>
            <person name="Submissions S."/>
        </authorList>
    </citation>
    <scope>NUCLEOTIDE SEQUENCE [LARGE SCALE GENOMIC DNA]</scope>
    <source>
        <strain evidence="7">UM2</strain>
    </source>
</reference>
<dbReference type="OrthoDB" id="9789529at2"/>
<protein>
    <submittedName>
        <fullName evidence="6">DNA-binding transcriptional regulator, LysR family</fullName>
    </submittedName>
</protein>
<dbReference type="PRINTS" id="PR00039">
    <property type="entry name" value="HTHLYSR"/>
</dbReference>
<dbReference type="Pfam" id="PF03466">
    <property type="entry name" value="LysR_substrate"/>
    <property type="match status" value="1"/>
</dbReference>